<name>A0A6A6JP68_WESOR</name>
<feature type="region of interest" description="Disordered" evidence="1">
    <location>
        <begin position="112"/>
        <end position="148"/>
    </location>
</feature>
<evidence type="ECO:0000313" key="2">
    <source>
        <dbReference type="EMBL" id="KAF2277933.1"/>
    </source>
</evidence>
<dbReference type="Proteomes" id="UP000800097">
    <property type="component" value="Unassembled WGS sequence"/>
</dbReference>
<proteinExistence type="predicted"/>
<keyword evidence="3" id="KW-1185">Reference proteome</keyword>
<evidence type="ECO:0000256" key="1">
    <source>
        <dbReference type="SAM" id="MobiDB-lite"/>
    </source>
</evidence>
<dbReference type="EMBL" id="ML986489">
    <property type="protein sequence ID" value="KAF2277933.1"/>
    <property type="molecule type" value="Genomic_DNA"/>
</dbReference>
<protein>
    <submittedName>
        <fullName evidence="2">Uncharacterized protein</fullName>
    </submittedName>
</protein>
<evidence type="ECO:0000313" key="3">
    <source>
        <dbReference type="Proteomes" id="UP000800097"/>
    </source>
</evidence>
<reference evidence="2" key="1">
    <citation type="journal article" date="2020" name="Stud. Mycol.">
        <title>101 Dothideomycetes genomes: a test case for predicting lifestyles and emergence of pathogens.</title>
        <authorList>
            <person name="Haridas S."/>
            <person name="Albert R."/>
            <person name="Binder M."/>
            <person name="Bloem J."/>
            <person name="Labutti K."/>
            <person name="Salamov A."/>
            <person name="Andreopoulos B."/>
            <person name="Baker S."/>
            <person name="Barry K."/>
            <person name="Bills G."/>
            <person name="Bluhm B."/>
            <person name="Cannon C."/>
            <person name="Castanera R."/>
            <person name="Culley D."/>
            <person name="Daum C."/>
            <person name="Ezra D."/>
            <person name="Gonzalez J."/>
            <person name="Henrissat B."/>
            <person name="Kuo A."/>
            <person name="Liang C."/>
            <person name="Lipzen A."/>
            <person name="Lutzoni F."/>
            <person name="Magnuson J."/>
            <person name="Mondo S."/>
            <person name="Nolan M."/>
            <person name="Ohm R."/>
            <person name="Pangilinan J."/>
            <person name="Park H.-J."/>
            <person name="Ramirez L."/>
            <person name="Alfaro M."/>
            <person name="Sun H."/>
            <person name="Tritt A."/>
            <person name="Yoshinaga Y."/>
            <person name="Zwiers L.-H."/>
            <person name="Turgeon B."/>
            <person name="Goodwin S."/>
            <person name="Spatafora J."/>
            <person name="Crous P."/>
            <person name="Grigoriev I."/>
        </authorList>
    </citation>
    <scope>NUCLEOTIDE SEQUENCE</scope>
    <source>
        <strain evidence="2">CBS 379.55</strain>
    </source>
</reference>
<dbReference type="RefSeq" id="XP_033655472.1">
    <property type="nucleotide sequence ID" value="XM_033801512.1"/>
</dbReference>
<accession>A0A6A6JP68</accession>
<dbReference type="OrthoDB" id="3799196at2759"/>
<gene>
    <name evidence="2" type="ORF">EI97DRAFT_466046</name>
</gene>
<dbReference type="AlphaFoldDB" id="A0A6A6JP68"/>
<dbReference type="GeneID" id="54554687"/>
<sequence length="148" mass="16654">MEVPRTAKTDEARTAAGHDLIQWQRFYMITREEARKHVQGDPTRSWPSVAAHEKKAMLDRINQLLANEDIPEVSQSLFLWRMKKAIQDAKEVAREAAREEAIAAARGAARLAARTGAPPSGTEVVEDYTAGRLGQASRRRPFDPVRDY</sequence>
<organism evidence="2 3">
    <name type="scientific">Westerdykella ornata</name>
    <dbReference type="NCBI Taxonomy" id="318751"/>
    <lineage>
        <taxon>Eukaryota</taxon>
        <taxon>Fungi</taxon>
        <taxon>Dikarya</taxon>
        <taxon>Ascomycota</taxon>
        <taxon>Pezizomycotina</taxon>
        <taxon>Dothideomycetes</taxon>
        <taxon>Pleosporomycetidae</taxon>
        <taxon>Pleosporales</taxon>
        <taxon>Sporormiaceae</taxon>
        <taxon>Westerdykella</taxon>
    </lineage>
</organism>